<accession>A0A9W9FYJ4</accession>
<organism evidence="3 4">
    <name type="scientific">Penicillium angulare</name>
    <dbReference type="NCBI Taxonomy" id="116970"/>
    <lineage>
        <taxon>Eukaryota</taxon>
        <taxon>Fungi</taxon>
        <taxon>Dikarya</taxon>
        <taxon>Ascomycota</taxon>
        <taxon>Pezizomycotina</taxon>
        <taxon>Eurotiomycetes</taxon>
        <taxon>Eurotiomycetidae</taxon>
        <taxon>Eurotiales</taxon>
        <taxon>Aspergillaceae</taxon>
        <taxon>Penicillium</taxon>
    </lineage>
</organism>
<keyword evidence="4" id="KW-1185">Reference proteome</keyword>
<dbReference type="AlphaFoldDB" id="A0A9W9FYJ4"/>
<dbReference type="Gene3D" id="2.30.29.30">
    <property type="entry name" value="Pleckstrin-homology domain (PH domain)/Phosphotyrosine-binding domain (PTB)"/>
    <property type="match status" value="1"/>
</dbReference>
<reference evidence="3" key="2">
    <citation type="journal article" date="2023" name="IMA Fungus">
        <title>Comparative genomic study of the Penicillium genus elucidates a diverse pangenome and 15 lateral gene transfer events.</title>
        <authorList>
            <person name="Petersen C."/>
            <person name="Sorensen T."/>
            <person name="Nielsen M.R."/>
            <person name="Sondergaard T.E."/>
            <person name="Sorensen J.L."/>
            <person name="Fitzpatrick D.A."/>
            <person name="Frisvad J.C."/>
            <person name="Nielsen K.L."/>
        </authorList>
    </citation>
    <scope>NUCLEOTIDE SEQUENCE</scope>
    <source>
        <strain evidence="3">IBT 30069</strain>
    </source>
</reference>
<feature type="region of interest" description="Disordered" evidence="1">
    <location>
        <begin position="223"/>
        <end position="560"/>
    </location>
</feature>
<evidence type="ECO:0000259" key="2">
    <source>
        <dbReference type="PROSITE" id="PS50003"/>
    </source>
</evidence>
<feature type="compositionally biased region" description="Basic and acidic residues" evidence="1">
    <location>
        <begin position="494"/>
        <end position="512"/>
    </location>
</feature>
<dbReference type="Pfam" id="PF15406">
    <property type="entry name" value="PH_6"/>
    <property type="match status" value="1"/>
</dbReference>
<dbReference type="InterPro" id="IPR011993">
    <property type="entry name" value="PH-like_dom_sf"/>
</dbReference>
<dbReference type="CDD" id="cd00821">
    <property type="entry name" value="PH"/>
    <property type="match status" value="1"/>
</dbReference>
<feature type="compositionally biased region" description="Low complexity" evidence="1">
    <location>
        <begin position="10"/>
        <end position="31"/>
    </location>
</feature>
<dbReference type="InterPro" id="IPR001849">
    <property type="entry name" value="PH_domain"/>
</dbReference>
<gene>
    <name evidence="3" type="ORF">N7456_004592</name>
</gene>
<evidence type="ECO:0000256" key="1">
    <source>
        <dbReference type="SAM" id="MobiDB-lite"/>
    </source>
</evidence>
<feature type="compositionally biased region" description="Low complexity" evidence="1">
    <location>
        <begin position="39"/>
        <end position="48"/>
    </location>
</feature>
<sequence length="560" mass="59728">MSDVQKPVEETPAVVPAAETAVEAPAATETTEAPKETTEAAATPAVEEAATDKPAETTEAAEEKKEEIKPATEGILGHKAPGLVKGLRFAKRFFYFNDEPVEAKQLSVFHQNEKPATANPTAAWASQTGKGLFFLTKRAEDKATPASIFNLADVTDLTKEGSNEFLFKVAGQKHTFQASNAAERDSWFVALEAKSTEAKAEKDTITSSEGYKAELEKLTKPVVAIPAAKKTEEKKEETPAKEDKAEETEAKEEKAKETTKSRSQSRKRASIFGSILGKKDAEEKKPEETKEEAKAETTEEATPAEPTAETVAEPAVVAAETPAAETTETPAAEAAAAPAEATEEEKKEEKTEEKKEEKKSKRASIFGNFFQKVASPSQEKSEKEATAPAEETPVASSAPQLDNPVEEAAVKPIEPETVTAAAEGETAKETPVESPAAETASTPKDKRRTSFFGAFGKKEKKADTSDNEATTDGEKEAKKGNKLGGLFRKPSKAVKLDKEEVAATETEAKPEETTEISTEAAKAEETAAPVEEAAKAPETAATEETKNVEVPASTPVQAAA</sequence>
<evidence type="ECO:0000313" key="4">
    <source>
        <dbReference type="Proteomes" id="UP001149165"/>
    </source>
</evidence>
<name>A0A9W9FYJ4_9EURO</name>
<dbReference type="PANTHER" id="PTHR42073">
    <property type="entry name" value="MEIOTIC EXPRESSION UP-REGULATED PROTEIN 6"/>
    <property type="match status" value="1"/>
</dbReference>
<feature type="compositionally biased region" description="Low complexity" evidence="1">
    <location>
        <begin position="515"/>
        <end position="542"/>
    </location>
</feature>
<dbReference type="SUPFAM" id="SSF50729">
    <property type="entry name" value="PH domain-like"/>
    <property type="match status" value="1"/>
</dbReference>
<dbReference type="InterPro" id="IPR039483">
    <property type="entry name" value="Meu6_PH_dom"/>
</dbReference>
<dbReference type="EMBL" id="JAPQKH010000003">
    <property type="protein sequence ID" value="KAJ5107917.1"/>
    <property type="molecule type" value="Genomic_DNA"/>
</dbReference>
<feature type="domain" description="PH" evidence="2">
    <location>
        <begin position="69"/>
        <end position="196"/>
    </location>
</feature>
<dbReference type="PROSITE" id="PS50003">
    <property type="entry name" value="PH_DOMAIN"/>
    <property type="match status" value="1"/>
</dbReference>
<feature type="compositionally biased region" description="Basic and acidic residues" evidence="1">
    <location>
        <begin position="50"/>
        <end position="70"/>
    </location>
</feature>
<evidence type="ECO:0000313" key="3">
    <source>
        <dbReference type="EMBL" id="KAJ5107917.1"/>
    </source>
</evidence>
<proteinExistence type="predicted"/>
<feature type="compositionally biased region" description="Low complexity" evidence="1">
    <location>
        <begin position="300"/>
        <end position="340"/>
    </location>
</feature>
<feature type="compositionally biased region" description="Basic and acidic residues" evidence="1">
    <location>
        <begin position="277"/>
        <end position="297"/>
    </location>
</feature>
<feature type="compositionally biased region" description="Basic and acidic residues" evidence="1">
    <location>
        <begin position="344"/>
        <end position="359"/>
    </location>
</feature>
<feature type="region of interest" description="Disordered" evidence="1">
    <location>
        <begin position="1"/>
        <end position="73"/>
    </location>
</feature>
<comment type="caution">
    <text evidence="3">The sequence shown here is derived from an EMBL/GenBank/DDBJ whole genome shotgun (WGS) entry which is preliminary data.</text>
</comment>
<dbReference type="Proteomes" id="UP001149165">
    <property type="component" value="Unassembled WGS sequence"/>
</dbReference>
<feature type="compositionally biased region" description="Low complexity" evidence="1">
    <location>
        <begin position="386"/>
        <end position="396"/>
    </location>
</feature>
<dbReference type="SMART" id="SM00233">
    <property type="entry name" value="PH"/>
    <property type="match status" value="1"/>
</dbReference>
<dbReference type="PANTHER" id="PTHR42073:SF1">
    <property type="entry name" value="MEIOTIC EXPRESSION UP-REGULATED PROTEIN 6"/>
    <property type="match status" value="1"/>
</dbReference>
<feature type="compositionally biased region" description="Basic and acidic residues" evidence="1">
    <location>
        <begin position="229"/>
        <end position="260"/>
    </location>
</feature>
<dbReference type="OrthoDB" id="5593352at2759"/>
<dbReference type="InterPro" id="IPR039712">
    <property type="entry name" value="Meu6"/>
</dbReference>
<reference evidence="3" key="1">
    <citation type="submission" date="2022-11" db="EMBL/GenBank/DDBJ databases">
        <authorList>
            <person name="Petersen C."/>
        </authorList>
    </citation>
    <scope>NUCLEOTIDE SEQUENCE</scope>
    <source>
        <strain evidence="3">IBT 30069</strain>
    </source>
</reference>
<protein>
    <recommendedName>
        <fullName evidence="2">PH domain-containing protein</fullName>
    </recommendedName>
</protein>